<proteinExistence type="predicted"/>
<evidence type="ECO:0000313" key="2">
    <source>
        <dbReference type="Proteomes" id="UP000499080"/>
    </source>
</evidence>
<dbReference type="OrthoDB" id="6436917at2759"/>
<sequence length="88" mass="9962">MLFQHDGAPAHFSNYLNATFGVRWIGRGGPVPWPPLSPDLWSLDYFWGRLKSLVHATPFDSDEDLVARISVGAIRVREIPGIFENVRQ</sequence>
<dbReference type="EMBL" id="BGPR01006636">
    <property type="protein sequence ID" value="GBN20588.1"/>
    <property type="molecule type" value="Genomic_DNA"/>
</dbReference>
<evidence type="ECO:0000313" key="1">
    <source>
        <dbReference type="EMBL" id="GBN20588.1"/>
    </source>
</evidence>
<dbReference type="GO" id="GO:0003676">
    <property type="term" value="F:nucleic acid binding"/>
    <property type="evidence" value="ECO:0007669"/>
    <property type="project" value="InterPro"/>
</dbReference>
<keyword evidence="2" id="KW-1185">Reference proteome</keyword>
<reference evidence="1 2" key="1">
    <citation type="journal article" date="2019" name="Sci. Rep.">
        <title>Orb-weaving spider Araneus ventricosus genome elucidates the spidroin gene catalogue.</title>
        <authorList>
            <person name="Kono N."/>
            <person name="Nakamura H."/>
            <person name="Ohtoshi R."/>
            <person name="Moran D.A.P."/>
            <person name="Shinohara A."/>
            <person name="Yoshida Y."/>
            <person name="Fujiwara M."/>
            <person name="Mori M."/>
            <person name="Tomita M."/>
            <person name="Arakawa K."/>
        </authorList>
    </citation>
    <scope>NUCLEOTIDE SEQUENCE [LARGE SCALE GENOMIC DNA]</scope>
</reference>
<dbReference type="InterPro" id="IPR036397">
    <property type="entry name" value="RNaseH_sf"/>
</dbReference>
<accession>A0A4Y2M0M4</accession>
<dbReference type="PANTHER" id="PTHR47326">
    <property type="entry name" value="TRANSPOSABLE ELEMENT TC3 TRANSPOSASE-LIKE PROTEIN"/>
    <property type="match status" value="1"/>
</dbReference>
<dbReference type="PANTHER" id="PTHR47326:SF1">
    <property type="entry name" value="HTH PSQ-TYPE DOMAIN-CONTAINING PROTEIN"/>
    <property type="match status" value="1"/>
</dbReference>
<evidence type="ECO:0008006" key="3">
    <source>
        <dbReference type="Google" id="ProtNLM"/>
    </source>
</evidence>
<gene>
    <name evidence="1" type="ORF">AVEN_131532_1</name>
</gene>
<organism evidence="1 2">
    <name type="scientific">Araneus ventricosus</name>
    <name type="common">Orbweaver spider</name>
    <name type="synonym">Epeira ventricosa</name>
    <dbReference type="NCBI Taxonomy" id="182803"/>
    <lineage>
        <taxon>Eukaryota</taxon>
        <taxon>Metazoa</taxon>
        <taxon>Ecdysozoa</taxon>
        <taxon>Arthropoda</taxon>
        <taxon>Chelicerata</taxon>
        <taxon>Arachnida</taxon>
        <taxon>Araneae</taxon>
        <taxon>Araneomorphae</taxon>
        <taxon>Entelegynae</taxon>
        <taxon>Araneoidea</taxon>
        <taxon>Araneidae</taxon>
        <taxon>Araneus</taxon>
    </lineage>
</organism>
<dbReference type="AlphaFoldDB" id="A0A4Y2M0M4"/>
<dbReference type="Gene3D" id="3.30.420.10">
    <property type="entry name" value="Ribonuclease H-like superfamily/Ribonuclease H"/>
    <property type="match status" value="1"/>
</dbReference>
<comment type="caution">
    <text evidence="1">The sequence shown here is derived from an EMBL/GenBank/DDBJ whole genome shotgun (WGS) entry which is preliminary data.</text>
</comment>
<dbReference type="Proteomes" id="UP000499080">
    <property type="component" value="Unassembled WGS sequence"/>
</dbReference>
<protein>
    <recommendedName>
        <fullName evidence="3">Tc1-like transposase DDE domain-containing protein</fullName>
    </recommendedName>
</protein>
<name>A0A4Y2M0M4_ARAVE</name>